<dbReference type="Pfam" id="PF00763">
    <property type="entry name" value="THF_DHG_CYH"/>
    <property type="match status" value="1"/>
</dbReference>
<reference evidence="14 15" key="1">
    <citation type="journal article" date="2024" name="Environ. Microbiol.">
        <title>Novel evolutionary insights on the interactions of the Holosporales (Alphaproteobacteria) with eukaryotic hosts from comparative genomics.</title>
        <authorList>
            <person name="Giovannini M."/>
            <person name="Petroni G."/>
            <person name="Castelli M."/>
        </authorList>
    </citation>
    <scope>NUCLEOTIDE SEQUENCE [LARGE SCALE GENOMIC DNA]</scope>
    <source>
        <strain evidence="14 15">US_Bl 15I1</strain>
    </source>
</reference>
<dbReference type="InterPro" id="IPR046346">
    <property type="entry name" value="Aminoacid_DH-like_N_sf"/>
</dbReference>
<dbReference type="Proteomes" id="UP001330434">
    <property type="component" value="Chromosome"/>
</dbReference>
<keyword evidence="9 11" id="KW-0486">Methionine biosynthesis</keyword>
<dbReference type="Pfam" id="PF02882">
    <property type="entry name" value="THF_DHG_CYH_C"/>
    <property type="match status" value="1"/>
</dbReference>
<dbReference type="Gene3D" id="3.40.50.720">
    <property type="entry name" value="NAD(P)-binding Rossmann-like Domain"/>
    <property type="match status" value="1"/>
</dbReference>
<dbReference type="InterPro" id="IPR020867">
    <property type="entry name" value="THF_DH/CycHdrlase_CS"/>
</dbReference>
<dbReference type="InterPro" id="IPR000672">
    <property type="entry name" value="THF_DH/CycHdrlase"/>
</dbReference>
<feature type="binding site" evidence="11">
    <location>
        <position position="233"/>
    </location>
    <ligand>
        <name>NADP(+)</name>
        <dbReference type="ChEBI" id="CHEBI:58349"/>
    </ligand>
</feature>
<dbReference type="EC" id="1.5.1.5" evidence="11"/>
<evidence type="ECO:0000259" key="13">
    <source>
        <dbReference type="Pfam" id="PF02882"/>
    </source>
</evidence>
<evidence type="ECO:0000313" key="15">
    <source>
        <dbReference type="Proteomes" id="UP001330434"/>
    </source>
</evidence>
<dbReference type="InterPro" id="IPR036291">
    <property type="entry name" value="NAD(P)-bd_dom_sf"/>
</dbReference>
<dbReference type="EC" id="3.5.4.9" evidence="11"/>
<keyword evidence="5 11" id="KW-0378">Hydrolase</keyword>
<evidence type="ECO:0000256" key="1">
    <source>
        <dbReference type="ARBA" id="ARBA00004777"/>
    </source>
</evidence>
<keyword evidence="6 11" id="KW-0521">NADP</keyword>
<dbReference type="HAMAP" id="MF_01576">
    <property type="entry name" value="THF_DHG_CYH"/>
    <property type="match status" value="1"/>
</dbReference>
<evidence type="ECO:0000256" key="10">
    <source>
        <dbReference type="ARBA" id="ARBA00023268"/>
    </source>
</evidence>
<proteinExistence type="inferred from homology"/>
<evidence type="ECO:0000256" key="9">
    <source>
        <dbReference type="ARBA" id="ARBA00023167"/>
    </source>
</evidence>
<comment type="function">
    <text evidence="11">Catalyzes the oxidation of 5,10-methylenetetrahydrofolate to 5,10-methenyltetrahydrofolate and then the hydrolysis of 5,10-methenyltetrahydrofolate to 10-formyltetrahydrofolate.</text>
</comment>
<dbReference type="PANTHER" id="PTHR48099">
    <property type="entry name" value="C-1-TETRAHYDROFOLATE SYNTHASE, CYTOPLASMIC-RELATED"/>
    <property type="match status" value="1"/>
</dbReference>
<comment type="similarity">
    <text evidence="11">Belongs to the tetrahydrofolate dehydrogenase/cyclohydrolase family.</text>
</comment>
<dbReference type="SUPFAM" id="SSF53223">
    <property type="entry name" value="Aminoacid dehydrogenase-like, N-terminal domain"/>
    <property type="match status" value="1"/>
</dbReference>
<keyword evidence="8 11" id="KW-0368">Histidine biosynthesis</keyword>
<dbReference type="Gene3D" id="3.40.50.10860">
    <property type="entry name" value="Leucine Dehydrogenase, chain A, domain 1"/>
    <property type="match status" value="1"/>
</dbReference>
<name>A0ABZ2C624_9PROT</name>
<keyword evidence="10 11" id="KW-0511">Multifunctional enzyme</keyword>
<evidence type="ECO:0000256" key="4">
    <source>
        <dbReference type="ARBA" id="ARBA00022755"/>
    </source>
</evidence>
<evidence type="ECO:0000256" key="8">
    <source>
        <dbReference type="ARBA" id="ARBA00023102"/>
    </source>
</evidence>
<evidence type="ECO:0000313" key="14">
    <source>
        <dbReference type="EMBL" id="WVX66404.1"/>
    </source>
</evidence>
<comment type="caution">
    <text evidence="11">Lacks conserved residue(s) required for the propagation of feature annotation.</text>
</comment>
<comment type="catalytic activity">
    <reaction evidence="11">
        <text>(6R)-5,10-methylene-5,6,7,8-tetrahydrofolate + NADP(+) = (6R)-5,10-methenyltetrahydrofolate + NADPH</text>
        <dbReference type="Rhea" id="RHEA:22812"/>
        <dbReference type="ChEBI" id="CHEBI:15636"/>
        <dbReference type="ChEBI" id="CHEBI:57455"/>
        <dbReference type="ChEBI" id="CHEBI:57783"/>
        <dbReference type="ChEBI" id="CHEBI:58349"/>
        <dbReference type="EC" id="1.5.1.5"/>
    </reaction>
</comment>
<dbReference type="EMBL" id="CP133270">
    <property type="protein sequence ID" value="WVX66404.1"/>
    <property type="molecule type" value="Genomic_DNA"/>
</dbReference>
<evidence type="ECO:0000259" key="12">
    <source>
        <dbReference type="Pfam" id="PF00763"/>
    </source>
</evidence>
<dbReference type="InterPro" id="IPR020631">
    <property type="entry name" value="THF_DH/CycHdrlase_NAD-bd_dom"/>
</dbReference>
<keyword evidence="15" id="KW-1185">Reference proteome</keyword>
<comment type="pathway">
    <text evidence="1 11">One-carbon metabolism; tetrahydrofolate interconversion.</text>
</comment>
<keyword evidence="7 11" id="KW-0560">Oxidoreductase</keyword>
<dbReference type="SUPFAM" id="SSF51735">
    <property type="entry name" value="NAD(P)-binding Rossmann-fold domains"/>
    <property type="match status" value="1"/>
</dbReference>
<gene>
    <name evidence="11" type="primary">folD</name>
    <name evidence="14" type="ORF">Bealeia1_00581</name>
</gene>
<evidence type="ECO:0000256" key="5">
    <source>
        <dbReference type="ARBA" id="ARBA00022801"/>
    </source>
</evidence>
<evidence type="ECO:0000256" key="6">
    <source>
        <dbReference type="ARBA" id="ARBA00022857"/>
    </source>
</evidence>
<dbReference type="PANTHER" id="PTHR48099:SF5">
    <property type="entry name" value="C-1-TETRAHYDROFOLATE SYNTHASE, CYTOPLASMIC"/>
    <property type="match status" value="1"/>
</dbReference>
<evidence type="ECO:0000256" key="11">
    <source>
        <dbReference type="HAMAP-Rule" id="MF_01576"/>
    </source>
</evidence>
<feature type="domain" description="Tetrahydrofolate dehydrogenase/cyclohydrolase NAD(P)-binding" evidence="13">
    <location>
        <begin position="141"/>
        <end position="287"/>
    </location>
</feature>
<dbReference type="InterPro" id="IPR020630">
    <property type="entry name" value="THF_DH/CycHdrlase_cat_dom"/>
</dbReference>
<accession>A0ABZ2C624</accession>
<dbReference type="PROSITE" id="PS00766">
    <property type="entry name" value="THF_DHG_CYH_1"/>
    <property type="match status" value="1"/>
</dbReference>
<dbReference type="CDD" id="cd01080">
    <property type="entry name" value="NAD_bind_m-THF_DH_Cyclohyd"/>
    <property type="match status" value="1"/>
</dbReference>
<dbReference type="PRINTS" id="PR00085">
    <property type="entry name" value="THFDHDRGNASE"/>
</dbReference>
<sequence length="289" mass="31419">MNAFIINGLKEAEKVKSEILNEVDSLQKTYGLPPGLAVVRVGDDPASAVYVEKKGQDARAMGFYFEEHYLDGNASQNDVLKTIQSINANPQIHGLILQLPVPAHLNPFKLVNAIDPQKDVDGLHPLNTGLLAQGRDEGFIPCTPLGCHHLIETVTKDLAGLKAVVVGRSILVGRPMALLLIQEDVTVTLTHAKTQKLPKLLKEADLVIAAMGAPRFIKGEWLKEDAIIIDVGINRIQDSSGKMSLTGDVDFESAQERVRAITPVPGGVGPMTRIYLLKNTIKAFKEKLN</sequence>
<evidence type="ECO:0000256" key="3">
    <source>
        <dbReference type="ARBA" id="ARBA00022605"/>
    </source>
</evidence>
<keyword evidence="3 11" id="KW-0028">Amino-acid biosynthesis</keyword>
<feature type="domain" description="Tetrahydrofolate dehydrogenase/cyclohydrolase catalytic" evidence="12">
    <location>
        <begin position="6"/>
        <end position="121"/>
    </location>
</feature>
<protein>
    <recommendedName>
        <fullName evidence="11">Bifunctional protein FolD</fullName>
    </recommendedName>
    <domain>
        <recommendedName>
            <fullName evidence="11">Methylenetetrahydrofolate dehydrogenase</fullName>
            <ecNumber evidence="11">1.5.1.5</ecNumber>
        </recommendedName>
    </domain>
    <domain>
        <recommendedName>
            <fullName evidence="11">Methenyltetrahydrofolate cyclohydrolase</fullName>
            <ecNumber evidence="11">3.5.4.9</ecNumber>
        </recommendedName>
    </domain>
</protein>
<dbReference type="RefSeq" id="WP_331255277.1">
    <property type="nucleotide sequence ID" value="NZ_CP133270.1"/>
</dbReference>
<keyword evidence="2 11" id="KW-0554">One-carbon metabolism</keyword>
<comment type="catalytic activity">
    <reaction evidence="11">
        <text>(6R)-5,10-methenyltetrahydrofolate + H2O = (6R)-10-formyltetrahydrofolate + H(+)</text>
        <dbReference type="Rhea" id="RHEA:23700"/>
        <dbReference type="ChEBI" id="CHEBI:15377"/>
        <dbReference type="ChEBI" id="CHEBI:15378"/>
        <dbReference type="ChEBI" id="CHEBI:57455"/>
        <dbReference type="ChEBI" id="CHEBI:195366"/>
        <dbReference type="EC" id="3.5.4.9"/>
    </reaction>
</comment>
<organism evidence="14 15">
    <name type="scientific">Candidatus Bealeia paramacronuclearis</name>
    <dbReference type="NCBI Taxonomy" id="1921001"/>
    <lineage>
        <taxon>Bacteria</taxon>
        <taxon>Pseudomonadati</taxon>
        <taxon>Pseudomonadota</taxon>
        <taxon>Alphaproteobacteria</taxon>
        <taxon>Holosporales</taxon>
        <taxon>Holosporaceae</taxon>
        <taxon>Candidatus Bealeia</taxon>
    </lineage>
</organism>
<evidence type="ECO:0000256" key="7">
    <source>
        <dbReference type="ARBA" id="ARBA00023002"/>
    </source>
</evidence>
<feature type="binding site" evidence="11">
    <location>
        <begin position="167"/>
        <end position="169"/>
    </location>
    <ligand>
        <name>NADP(+)</name>
        <dbReference type="ChEBI" id="CHEBI:58349"/>
    </ligand>
</feature>
<evidence type="ECO:0000256" key="2">
    <source>
        <dbReference type="ARBA" id="ARBA00022563"/>
    </source>
</evidence>
<keyword evidence="4 11" id="KW-0658">Purine biosynthesis</keyword>
<comment type="subunit">
    <text evidence="11">Homodimer.</text>
</comment>